<dbReference type="GO" id="GO:0005634">
    <property type="term" value="C:nucleus"/>
    <property type="evidence" value="ECO:0007669"/>
    <property type="project" value="TreeGrafter"/>
</dbReference>
<sequence>MYQPYAVNVPPPVRPKILCLHGGGSSGMIFQIQLVRLSRVLEPRFEFVFLEGPIECDAGPGVLPVFEGCGPYRRWVSDDPSTPADEFARQKETAMELLKVYVQQTGPYVGVLGFSQGARAAASLLLEHQRRPFVPYDMFGVFLCGTYPLFVEQETGGGGQGDGDDKIRAPTFHLVGLFDPWKPASEALIESCAEGSTRKVLRYPGGHHLPNAPEAIQNIATMVMDLCKETTGARV</sequence>
<keyword evidence="2" id="KW-0378">Hydrolase</keyword>
<dbReference type="InterPro" id="IPR029058">
    <property type="entry name" value="AB_hydrolase_fold"/>
</dbReference>
<evidence type="ECO:0000313" key="4">
    <source>
        <dbReference type="EMBL" id="TKW59181.1"/>
    </source>
</evidence>
<dbReference type="PANTHER" id="PTHR48070:SF3">
    <property type="entry name" value="ESTERASE DBAE-RELATED"/>
    <property type="match status" value="1"/>
</dbReference>
<dbReference type="PANTHER" id="PTHR48070">
    <property type="entry name" value="ESTERASE OVCA2"/>
    <property type="match status" value="1"/>
</dbReference>
<dbReference type="Pfam" id="PF03959">
    <property type="entry name" value="FSH1"/>
    <property type="match status" value="1"/>
</dbReference>
<evidence type="ECO:0000256" key="2">
    <source>
        <dbReference type="ARBA" id="ARBA00022801"/>
    </source>
</evidence>
<comment type="caution">
    <text evidence="4">The sequence shown here is derived from an EMBL/GenBank/DDBJ whole genome shotgun (WGS) entry which is preliminary data.</text>
</comment>
<dbReference type="AlphaFoldDB" id="A0A4U6XTI9"/>
<dbReference type="Proteomes" id="UP000310108">
    <property type="component" value="Unassembled WGS sequence"/>
</dbReference>
<dbReference type="STRING" id="1306861.A0A4U6XTI9"/>
<dbReference type="InterPro" id="IPR050593">
    <property type="entry name" value="LovG"/>
</dbReference>
<dbReference type="GO" id="GO:0005737">
    <property type="term" value="C:cytoplasm"/>
    <property type="evidence" value="ECO:0007669"/>
    <property type="project" value="TreeGrafter"/>
</dbReference>
<gene>
    <name evidence="4" type="primary">lovG</name>
    <name evidence="4" type="ORF">CTA1_856</name>
</gene>
<name>A0A4U6XTI9_9PEZI</name>
<dbReference type="EMBL" id="PJEX01000013">
    <property type="protein sequence ID" value="TKW59181.1"/>
    <property type="molecule type" value="Genomic_DNA"/>
</dbReference>
<dbReference type="Gene3D" id="3.40.50.1820">
    <property type="entry name" value="alpha/beta hydrolase"/>
    <property type="match status" value="1"/>
</dbReference>
<dbReference type="GO" id="GO:0044550">
    <property type="term" value="P:secondary metabolite biosynthetic process"/>
    <property type="evidence" value="ECO:0007669"/>
    <property type="project" value="TreeGrafter"/>
</dbReference>
<evidence type="ECO:0000256" key="1">
    <source>
        <dbReference type="ARBA" id="ARBA00005863"/>
    </source>
</evidence>
<reference evidence="4 5" key="1">
    <citation type="journal article" date="2019" name="PLoS ONE">
        <title>Comparative genome analysis indicates high evolutionary potential of pathogenicity genes in Colletotrichum tanaceti.</title>
        <authorList>
            <person name="Lelwala R.V."/>
            <person name="Korhonen P.K."/>
            <person name="Young N.D."/>
            <person name="Scott J.B."/>
            <person name="Ades P.A."/>
            <person name="Gasser R.B."/>
            <person name="Taylor P.W.J."/>
        </authorList>
    </citation>
    <scope>NUCLEOTIDE SEQUENCE [LARGE SCALE GENOMIC DNA]</scope>
    <source>
        <strain evidence="4">BRIP57314</strain>
    </source>
</reference>
<dbReference type="OrthoDB" id="414698at2759"/>
<keyword evidence="5" id="KW-1185">Reference proteome</keyword>
<dbReference type="SUPFAM" id="SSF53474">
    <property type="entry name" value="alpha/beta-Hydrolases"/>
    <property type="match status" value="1"/>
</dbReference>
<organism evidence="4 5">
    <name type="scientific">Colletotrichum tanaceti</name>
    <dbReference type="NCBI Taxonomy" id="1306861"/>
    <lineage>
        <taxon>Eukaryota</taxon>
        <taxon>Fungi</taxon>
        <taxon>Dikarya</taxon>
        <taxon>Ascomycota</taxon>
        <taxon>Pezizomycotina</taxon>
        <taxon>Sordariomycetes</taxon>
        <taxon>Hypocreomycetidae</taxon>
        <taxon>Glomerellales</taxon>
        <taxon>Glomerellaceae</taxon>
        <taxon>Colletotrichum</taxon>
        <taxon>Colletotrichum destructivum species complex</taxon>
    </lineage>
</organism>
<protein>
    <submittedName>
        <fullName evidence="4">Esterase LovG</fullName>
    </submittedName>
</protein>
<accession>A0A4U6XTI9</accession>
<evidence type="ECO:0000313" key="5">
    <source>
        <dbReference type="Proteomes" id="UP000310108"/>
    </source>
</evidence>
<dbReference type="GO" id="GO:0016787">
    <property type="term" value="F:hydrolase activity"/>
    <property type="evidence" value="ECO:0007669"/>
    <property type="project" value="UniProtKB-KW"/>
</dbReference>
<dbReference type="InterPro" id="IPR005645">
    <property type="entry name" value="FSH-like_dom"/>
</dbReference>
<evidence type="ECO:0000259" key="3">
    <source>
        <dbReference type="Pfam" id="PF03959"/>
    </source>
</evidence>
<feature type="domain" description="Serine hydrolase" evidence="3">
    <location>
        <begin position="15"/>
        <end position="218"/>
    </location>
</feature>
<comment type="similarity">
    <text evidence="1">Belongs to the LovG family.</text>
</comment>
<proteinExistence type="inferred from homology"/>